<evidence type="ECO:0000313" key="2">
    <source>
        <dbReference type="Proteomes" id="UP001596977"/>
    </source>
</evidence>
<gene>
    <name evidence="1" type="ORF">ACFQ1E_07795</name>
</gene>
<keyword evidence="2" id="KW-1185">Reference proteome</keyword>
<dbReference type="PROSITE" id="PS51257">
    <property type="entry name" value="PROKAR_LIPOPROTEIN"/>
    <property type="match status" value="1"/>
</dbReference>
<sequence length="191" mass="20797">MKPLLLTLTCLALAACVPPAGNDAQQRGTGADNAVEGANEAAAPAAEAEPAPQTAWRYAEKKDEMRGSTQRIAQVEATEPIRLPFPYGESAPVLNIRQDPKYGFDIFITANGQFLCRSWDDDTISVKFDGGAIRNWACADADGGSSDIVFIVRARPFLAELKKAKRMIVEAEMYEAGRVQMKFDVAGLDWK</sequence>
<reference evidence="2" key="1">
    <citation type="journal article" date="2019" name="Int. J. Syst. Evol. Microbiol.">
        <title>The Global Catalogue of Microorganisms (GCM) 10K type strain sequencing project: providing services to taxonomists for standard genome sequencing and annotation.</title>
        <authorList>
            <consortium name="The Broad Institute Genomics Platform"/>
            <consortium name="The Broad Institute Genome Sequencing Center for Infectious Disease"/>
            <person name="Wu L."/>
            <person name="Ma J."/>
        </authorList>
    </citation>
    <scope>NUCLEOTIDE SEQUENCE [LARGE SCALE GENOMIC DNA]</scope>
    <source>
        <strain evidence="2">CCUG 62982</strain>
    </source>
</reference>
<comment type="caution">
    <text evidence="1">The sequence shown here is derived from an EMBL/GenBank/DDBJ whole genome shotgun (WGS) entry which is preliminary data.</text>
</comment>
<dbReference type="RefSeq" id="WP_264943606.1">
    <property type="nucleotide sequence ID" value="NZ_JAPDRA010000003.1"/>
</dbReference>
<name>A0ABW3H7V9_9SPHN</name>
<protein>
    <submittedName>
        <fullName evidence="1">Uncharacterized protein</fullName>
    </submittedName>
</protein>
<dbReference type="EMBL" id="JBHTJG010000003">
    <property type="protein sequence ID" value="MFD0946233.1"/>
    <property type="molecule type" value="Genomic_DNA"/>
</dbReference>
<proteinExistence type="predicted"/>
<organism evidence="1 2">
    <name type="scientific">Sphingomonas canadensis</name>
    <dbReference type="NCBI Taxonomy" id="1219257"/>
    <lineage>
        <taxon>Bacteria</taxon>
        <taxon>Pseudomonadati</taxon>
        <taxon>Pseudomonadota</taxon>
        <taxon>Alphaproteobacteria</taxon>
        <taxon>Sphingomonadales</taxon>
        <taxon>Sphingomonadaceae</taxon>
        <taxon>Sphingomonas</taxon>
    </lineage>
</organism>
<evidence type="ECO:0000313" key="1">
    <source>
        <dbReference type="EMBL" id="MFD0946233.1"/>
    </source>
</evidence>
<dbReference type="Proteomes" id="UP001596977">
    <property type="component" value="Unassembled WGS sequence"/>
</dbReference>
<accession>A0ABW3H7V9</accession>